<name>A0A0T5PD13_9RHOB</name>
<gene>
    <name evidence="3" type="ORF">RIdsm_01678</name>
    <name evidence="2" type="ORF">XM52_05710</name>
</gene>
<dbReference type="KEGG" id="rid:RIdsm_01678"/>
<dbReference type="Proteomes" id="UP000325785">
    <property type="component" value="Chromosome"/>
</dbReference>
<dbReference type="STRING" id="540747.SAMN04488031_10391"/>
<dbReference type="Pfam" id="PF13469">
    <property type="entry name" value="Sulfotransfer_3"/>
    <property type="match status" value="1"/>
</dbReference>
<protein>
    <recommendedName>
        <fullName evidence="6">Sulfotransferase domain protein</fullName>
    </recommendedName>
</protein>
<evidence type="ECO:0000313" key="4">
    <source>
        <dbReference type="Proteomes" id="UP000051401"/>
    </source>
</evidence>
<reference evidence="2 4" key="1">
    <citation type="submission" date="2015-04" db="EMBL/GenBank/DDBJ databases">
        <title>The draft genome sequence of Roseovarius indicus B108T.</title>
        <authorList>
            <person name="Li G."/>
            <person name="Lai Q."/>
            <person name="Shao Z."/>
            <person name="Yan P."/>
        </authorList>
    </citation>
    <scope>NUCLEOTIDE SEQUENCE [LARGE SCALE GENOMIC DNA]</scope>
    <source>
        <strain evidence="2 4">B108</strain>
    </source>
</reference>
<accession>A0A0T5PD13</accession>
<sequence>MTSDAPSADGPGPETGPLPRRMPELDDKTLLICVGAAKCATSWLFHYLGTLPGVAPSPLKEVHFFDAKFPALALGDMEALALSRLAYHLDQPGDKAANLRARPTFRASLDRAQMLYDDSAYFDHLARLCGPDTRTVCDLTPSYSVIGAEGFAWMKRFCATQNARLRLLFVMRDPVERLWSQLRHLQQLSASNDAATKWPRALANPAIAARADYRAIVTALDATFPAGDILYLFYETLFREETLRRLCAFADAPYRPAALSERRNETTVTLPLPDAAREAFRAHLGPQYAFCRERFGAELPPAWQA</sequence>
<dbReference type="InterPro" id="IPR027417">
    <property type="entry name" value="P-loop_NTPase"/>
</dbReference>
<dbReference type="PATRIC" id="fig|540747.5.peg.2724"/>
<dbReference type="SUPFAM" id="SSF52540">
    <property type="entry name" value="P-loop containing nucleoside triphosphate hydrolases"/>
    <property type="match status" value="1"/>
</dbReference>
<dbReference type="Gene3D" id="3.40.50.300">
    <property type="entry name" value="P-loop containing nucleotide triphosphate hydrolases"/>
    <property type="match status" value="1"/>
</dbReference>
<evidence type="ECO:0000256" key="1">
    <source>
        <dbReference type="SAM" id="MobiDB-lite"/>
    </source>
</evidence>
<evidence type="ECO:0008006" key="6">
    <source>
        <dbReference type="Google" id="ProtNLM"/>
    </source>
</evidence>
<evidence type="ECO:0000313" key="3">
    <source>
        <dbReference type="EMBL" id="QEW25888.1"/>
    </source>
</evidence>
<proteinExistence type="predicted"/>
<feature type="region of interest" description="Disordered" evidence="1">
    <location>
        <begin position="1"/>
        <end position="23"/>
    </location>
</feature>
<reference evidence="3 5" key="2">
    <citation type="submission" date="2018-08" db="EMBL/GenBank/DDBJ databases">
        <title>Genetic Globetrotter - A new plasmid hitch-hiking vast phylogenetic and geographic distances.</title>
        <authorList>
            <person name="Vollmers J."/>
            <person name="Petersen J."/>
        </authorList>
    </citation>
    <scope>NUCLEOTIDE SEQUENCE [LARGE SCALE GENOMIC DNA]</scope>
    <source>
        <strain evidence="3 5">DSM 26383</strain>
    </source>
</reference>
<dbReference type="AlphaFoldDB" id="A0A0T5PD13"/>
<dbReference type="RefSeq" id="WP_236553190.1">
    <property type="nucleotide sequence ID" value="NZ_CP031598.1"/>
</dbReference>
<evidence type="ECO:0000313" key="2">
    <source>
        <dbReference type="EMBL" id="KRS19154.1"/>
    </source>
</evidence>
<dbReference type="EMBL" id="CP031598">
    <property type="protein sequence ID" value="QEW25888.1"/>
    <property type="molecule type" value="Genomic_DNA"/>
</dbReference>
<organism evidence="2 4">
    <name type="scientific">Roseovarius indicus</name>
    <dbReference type="NCBI Taxonomy" id="540747"/>
    <lineage>
        <taxon>Bacteria</taxon>
        <taxon>Pseudomonadati</taxon>
        <taxon>Pseudomonadota</taxon>
        <taxon>Alphaproteobacteria</taxon>
        <taxon>Rhodobacterales</taxon>
        <taxon>Roseobacteraceae</taxon>
        <taxon>Roseovarius</taxon>
    </lineage>
</organism>
<dbReference type="EMBL" id="LAXI01000002">
    <property type="protein sequence ID" value="KRS19154.1"/>
    <property type="molecule type" value="Genomic_DNA"/>
</dbReference>
<evidence type="ECO:0000313" key="5">
    <source>
        <dbReference type="Proteomes" id="UP000325785"/>
    </source>
</evidence>
<keyword evidence="4" id="KW-1185">Reference proteome</keyword>
<dbReference type="Proteomes" id="UP000051401">
    <property type="component" value="Unassembled WGS sequence"/>
</dbReference>